<dbReference type="GO" id="GO:0009734">
    <property type="term" value="P:auxin-activated signaling pathway"/>
    <property type="evidence" value="ECO:0007669"/>
    <property type="project" value="UniProtKB-KW"/>
</dbReference>
<evidence type="ECO:0000256" key="10">
    <source>
        <dbReference type="ARBA" id="ARBA00045588"/>
    </source>
</evidence>
<protein>
    <submittedName>
        <fullName evidence="13">Lysine histidine transporter-like 8</fullName>
    </submittedName>
</protein>
<evidence type="ECO:0000313" key="14">
    <source>
        <dbReference type="Proteomes" id="UP000250321"/>
    </source>
</evidence>
<keyword evidence="14" id="KW-1185">Reference proteome</keyword>
<keyword evidence="9" id="KW-0927">Auxin signaling pathway</keyword>
<comment type="similarity">
    <text evidence="2">Belongs to the amino acid/polyamine transporter 2 family. Amino acid/auxin permease (AAAP) (TC 2.A.18.1) subfamily.</text>
</comment>
<evidence type="ECO:0000256" key="8">
    <source>
        <dbReference type="ARBA" id="ARBA00023136"/>
    </source>
</evidence>
<dbReference type="GO" id="GO:0006865">
    <property type="term" value="P:amino acid transport"/>
    <property type="evidence" value="ECO:0007669"/>
    <property type="project" value="UniProtKB-KW"/>
</dbReference>
<comment type="function">
    <text evidence="10">Carrier protein involved in proton-driven auxin influx. Mediates the formation of auxin gradient from developing leaves (site of auxin biosynthesis) to tips by contributing to the loading of auxin in vascular tissues and facilitating acropetal (base to tip) auxin transport within inner tissues of the root apex, and basipetal (tip to base) auxin transport within outer tissues of the root apex. May be involved in lateral roots and nodules formation.</text>
</comment>
<dbReference type="Pfam" id="PF01490">
    <property type="entry name" value="Aa_trans"/>
    <property type="match status" value="1"/>
</dbReference>
<accession>A0A314UEW8</accession>
<dbReference type="OrthoDB" id="1685900at2759"/>
<name>A0A314UEW8_PRUYE</name>
<keyword evidence="3" id="KW-0813">Transport</keyword>
<gene>
    <name evidence="13" type="ORF">Pyn_25756</name>
</gene>
<evidence type="ECO:0000313" key="13">
    <source>
        <dbReference type="EMBL" id="PQM36045.1"/>
    </source>
</evidence>
<evidence type="ECO:0000256" key="3">
    <source>
        <dbReference type="ARBA" id="ARBA00022448"/>
    </source>
</evidence>
<feature type="transmembrane region" description="Helical" evidence="11">
    <location>
        <begin position="19"/>
        <end position="35"/>
    </location>
</feature>
<dbReference type="GO" id="GO:0015293">
    <property type="term" value="F:symporter activity"/>
    <property type="evidence" value="ECO:0007669"/>
    <property type="project" value="UniProtKB-KW"/>
</dbReference>
<dbReference type="EMBL" id="PJQY01003594">
    <property type="protein sequence ID" value="PQM36045.1"/>
    <property type="molecule type" value="Genomic_DNA"/>
</dbReference>
<dbReference type="InterPro" id="IPR013057">
    <property type="entry name" value="AA_transpt_TM"/>
</dbReference>
<dbReference type="Proteomes" id="UP000250321">
    <property type="component" value="Unassembled WGS sequence"/>
</dbReference>
<feature type="domain" description="Amino acid transporter transmembrane" evidence="12">
    <location>
        <begin position="14"/>
        <end position="110"/>
    </location>
</feature>
<dbReference type="AlphaFoldDB" id="A0A314UEW8"/>
<organism evidence="13 14">
    <name type="scientific">Prunus yedoensis var. nudiflora</name>
    <dbReference type="NCBI Taxonomy" id="2094558"/>
    <lineage>
        <taxon>Eukaryota</taxon>
        <taxon>Viridiplantae</taxon>
        <taxon>Streptophyta</taxon>
        <taxon>Embryophyta</taxon>
        <taxon>Tracheophyta</taxon>
        <taxon>Spermatophyta</taxon>
        <taxon>Magnoliopsida</taxon>
        <taxon>eudicotyledons</taxon>
        <taxon>Gunneridae</taxon>
        <taxon>Pentapetalae</taxon>
        <taxon>rosids</taxon>
        <taxon>fabids</taxon>
        <taxon>Rosales</taxon>
        <taxon>Rosaceae</taxon>
        <taxon>Amygdaloideae</taxon>
        <taxon>Amygdaleae</taxon>
        <taxon>Prunus</taxon>
    </lineage>
</organism>
<evidence type="ECO:0000256" key="11">
    <source>
        <dbReference type="SAM" id="Phobius"/>
    </source>
</evidence>
<proteinExistence type="inferred from homology"/>
<evidence type="ECO:0000256" key="7">
    <source>
        <dbReference type="ARBA" id="ARBA00022989"/>
    </source>
</evidence>
<comment type="caution">
    <text evidence="13">The sequence shown here is derived from an EMBL/GenBank/DDBJ whole genome shotgun (WGS) entry which is preliminary data.</text>
</comment>
<evidence type="ECO:0000256" key="1">
    <source>
        <dbReference type="ARBA" id="ARBA00004127"/>
    </source>
</evidence>
<keyword evidence="6" id="KW-0029">Amino-acid transport</keyword>
<keyword evidence="8 11" id="KW-0472">Membrane</keyword>
<dbReference type="GO" id="GO:0012505">
    <property type="term" value="C:endomembrane system"/>
    <property type="evidence" value="ECO:0007669"/>
    <property type="project" value="UniProtKB-SubCell"/>
</dbReference>
<sequence length="127" mass="13986">MFFQIVCGPTCTVKSLTPAAWYLVFTVVASILAQLPNLNSIAGVSLVGAVSAIGYSTLFWVVYLDKGKLPNVSYDPLKADKQYIHFCDVLNTLGMIAFAFRGHNLIIEIQVFVCMTDETSTCVEYSF</sequence>
<evidence type="ECO:0000259" key="12">
    <source>
        <dbReference type="Pfam" id="PF01490"/>
    </source>
</evidence>
<evidence type="ECO:0000256" key="5">
    <source>
        <dbReference type="ARBA" id="ARBA00022847"/>
    </source>
</evidence>
<keyword evidence="4 11" id="KW-0812">Transmembrane</keyword>
<dbReference type="STRING" id="2094558.A0A314UEW8"/>
<evidence type="ECO:0000256" key="9">
    <source>
        <dbReference type="ARBA" id="ARBA00023294"/>
    </source>
</evidence>
<evidence type="ECO:0000256" key="4">
    <source>
        <dbReference type="ARBA" id="ARBA00022692"/>
    </source>
</evidence>
<comment type="subcellular location">
    <subcellularLocation>
        <location evidence="1">Endomembrane system</location>
        <topology evidence="1">Multi-pass membrane protein</topology>
    </subcellularLocation>
</comment>
<keyword evidence="5" id="KW-0769">Symport</keyword>
<feature type="transmembrane region" description="Helical" evidence="11">
    <location>
        <begin position="42"/>
        <end position="63"/>
    </location>
</feature>
<reference evidence="13 14" key="1">
    <citation type="submission" date="2018-02" db="EMBL/GenBank/DDBJ databases">
        <title>Draft genome of wild Prunus yedoensis var. nudiflora.</title>
        <authorList>
            <person name="Baek S."/>
            <person name="Kim J.-H."/>
            <person name="Choi K."/>
            <person name="Kim G.-B."/>
            <person name="Cho A."/>
            <person name="Jang H."/>
            <person name="Shin C.-H."/>
            <person name="Yu H.-J."/>
            <person name="Mun J.-H."/>
        </authorList>
    </citation>
    <scope>NUCLEOTIDE SEQUENCE [LARGE SCALE GENOMIC DNA]</scope>
    <source>
        <strain evidence="14">cv. Jeju island</strain>
        <tissue evidence="13">Leaf</tissue>
    </source>
</reference>
<evidence type="ECO:0000256" key="6">
    <source>
        <dbReference type="ARBA" id="ARBA00022970"/>
    </source>
</evidence>
<keyword evidence="7 11" id="KW-1133">Transmembrane helix</keyword>
<evidence type="ECO:0000256" key="2">
    <source>
        <dbReference type="ARBA" id="ARBA00005590"/>
    </source>
</evidence>
<dbReference type="PANTHER" id="PTHR48017">
    <property type="entry name" value="OS05G0424000 PROTEIN-RELATED"/>
    <property type="match status" value="1"/>
</dbReference>